<dbReference type="PANTHER" id="PTHR21666">
    <property type="entry name" value="PEPTIDASE-RELATED"/>
    <property type="match status" value="1"/>
</dbReference>
<dbReference type="Proteomes" id="UP001595823">
    <property type="component" value="Unassembled WGS sequence"/>
</dbReference>
<dbReference type="CDD" id="cd12797">
    <property type="entry name" value="M23_peptidase"/>
    <property type="match status" value="1"/>
</dbReference>
<feature type="chain" id="PRO_5046831375" evidence="1">
    <location>
        <begin position="35"/>
        <end position="305"/>
    </location>
</feature>
<gene>
    <name evidence="3" type="ORF">ACFPET_09455</name>
</gene>
<name>A0ABV8TXV3_9ACTN</name>
<dbReference type="RefSeq" id="WP_380620231.1">
    <property type="nucleotide sequence ID" value="NZ_JBHSDK010000013.1"/>
</dbReference>
<dbReference type="Pfam" id="PF03995">
    <property type="entry name" value="Inhibitor_I36"/>
    <property type="match status" value="1"/>
</dbReference>
<feature type="domain" description="M23ase beta-sheet core" evidence="2">
    <location>
        <begin position="175"/>
        <end position="269"/>
    </location>
</feature>
<comment type="caution">
    <text evidence="3">The sequence shown here is derived from an EMBL/GenBank/DDBJ whole genome shotgun (WGS) entry which is preliminary data.</text>
</comment>
<proteinExistence type="predicted"/>
<sequence>MSWIKTKRPRVLAVIVAALVGTMVGLSAITPAQAATARNGICETGEFCLYYNSDQQGSVSDFKGSIPTYGTGSTCYEYKGSGAGKGQCVKNNAASAKNLTGKYVTVFYKSNYAGTIDNFSPGSAANLRAYLKNDNAGHRVGVSGSASANLEYGLYHSSSARVNAYYDGYVNTPGRHEGIDIAKSIGSPVYSLTSGKVIRKTEGSRGSGGLSTLAIYNSSLNKTVVYLHLDPYNGLSVGSTVSKGSKIGYEDWRGVSKSGAAHTHFEMRPGYQTGAAKSVNDYTLSNPIPTGFWAARGYNACCRYS</sequence>
<dbReference type="InterPro" id="IPR050570">
    <property type="entry name" value="Cell_wall_metabolism_enzyme"/>
</dbReference>
<organism evidence="3 4">
    <name type="scientific">Salininema proteolyticum</name>
    <dbReference type="NCBI Taxonomy" id="1607685"/>
    <lineage>
        <taxon>Bacteria</taxon>
        <taxon>Bacillati</taxon>
        <taxon>Actinomycetota</taxon>
        <taxon>Actinomycetes</taxon>
        <taxon>Glycomycetales</taxon>
        <taxon>Glycomycetaceae</taxon>
        <taxon>Salininema</taxon>
    </lineage>
</organism>
<evidence type="ECO:0000256" key="1">
    <source>
        <dbReference type="SAM" id="SignalP"/>
    </source>
</evidence>
<dbReference type="Gene3D" id="2.70.70.10">
    <property type="entry name" value="Glucose Permease (Domain IIA)"/>
    <property type="match status" value="1"/>
</dbReference>
<dbReference type="InterPro" id="IPR016047">
    <property type="entry name" value="M23ase_b-sheet_dom"/>
</dbReference>
<dbReference type="EMBL" id="JBHSDK010000013">
    <property type="protein sequence ID" value="MFC4335422.1"/>
    <property type="molecule type" value="Genomic_DNA"/>
</dbReference>
<dbReference type="InterPro" id="IPR011055">
    <property type="entry name" value="Dup_hybrid_motif"/>
</dbReference>
<keyword evidence="1" id="KW-0732">Signal</keyword>
<evidence type="ECO:0000313" key="3">
    <source>
        <dbReference type="EMBL" id="MFC4335422.1"/>
    </source>
</evidence>
<dbReference type="Pfam" id="PF01551">
    <property type="entry name" value="Peptidase_M23"/>
    <property type="match status" value="1"/>
</dbReference>
<reference evidence="4" key="1">
    <citation type="journal article" date="2019" name="Int. J. Syst. Evol. Microbiol.">
        <title>The Global Catalogue of Microorganisms (GCM) 10K type strain sequencing project: providing services to taxonomists for standard genome sequencing and annotation.</title>
        <authorList>
            <consortium name="The Broad Institute Genomics Platform"/>
            <consortium name="The Broad Institute Genome Sequencing Center for Infectious Disease"/>
            <person name="Wu L."/>
            <person name="Ma J."/>
        </authorList>
    </citation>
    <scope>NUCLEOTIDE SEQUENCE [LARGE SCALE GENOMIC DNA]</scope>
    <source>
        <strain evidence="4">IBRC-M 10908</strain>
    </source>
</reference>
<dbReference type="SUPFAM" id="SSF51261">
    <property type="entry name" value="Duplicated hybrid motif"/>
    <property type="match status" value="1"/>
</dbReference>
<evidence type="ECO:0000313" key="4">
    <source>
        <dbReference type="Proteomes" id="UP001595823"/>
    </source>
</evidence>
<protein>
    <submittedName>
        <fullName evidence="3">Peptidase inhibitor family I36 protein</fullName>
    </submittedName>
</protein>
<evidence type="ECO:0000259" key="2">
    <source>
        <dbReference type="Pfam" id="PF01551"/>
    </source>
</evidence>
<accession>A0ABV8TXV3</accession>
<feature type="signal peptide" evidence="1">
    <location>
        <begin position="1"/>
        <end position="34"/>
    </location>
</feature>
<keyword evidence="4" id="KW-1185">Reference proteome</keyword>
<dbReference type="PANTHER" id="PTHR21666:SF270">
    <property type="entry name" value="MUREIN HYDROLASE ACTIVATOR ENVC"/>
    <property type="match status" value="1"/>
</dbReference>